<dbReference type="Proteomes" id="UP000664698">
    <property type="component" value="Unassembled WGS sequence"/>
</dbReference>
<proteinExistence type="predicted"/>
<evidence type="ECO:0000256" key="1">
    <source>
        <dbReference type="SAM" id="Phobius"/>
    </source>
</evidence>
<keyword evidence="1" id="KW-0472">Membrane</keyword>
<sequence length="126" mass="14547">MWLNLLDYFLTVLHLLIIGLNLLGWIWPTTRRLHLWCVLMTAASWLGLGIWFGIGYCPLTDWQWQVKSKLGETDLPNSFIKYWIDRMAGIDADPVTIDVATAISFALVFLIAIYHNILKKRKPKSS</sequence>
<feature type="transmembrane region" description="Helical" evidence="1">
    <location>
        <begin position="6"/>
        <end position="26"/>
    </location>
</feature>
<comment type="caution">
    <text evidence="2">The sequence shown here is derived from an EMBL/GenBank/DDBJ whole genome shotgun (WGS) entry which is preliminary data.</text>
</comment>
<dbReference type="Pfam" id="PF10861">
    <property type="entry name" value="DUF2784"/>
    <property type="match status" value="1"/>
</dbReference>
<dbReference type="EMBL" id="JAFKCW010000001">
    <property type="protein sequence ID" value="MBN7799493.1"/>
    <property type="molecule type" value="Genomic_DNA"/>
</dbReference>
<evidence type="ECO:0000313" key="3">
    <source>
        <dbReference type="Proteomes" id="UP000664698"/>
    </source>
</evidence>
<protein>
    <submittedName>
        <fullName evidence="2">DUF2784 domain-containing protein</fullName>
    </submittedName>
</protein>
<name>A0ABS3BK07_9BACT</name>
<keyword evidence="1" id="KW-0812">Transmembrane</keyword>
<evidence type="ECO:0000313" key="2">
    <source>
        <dbReference type="EMBL" id="MBN7799493.1"/>
    </source>
</evidence>
<dbReference type="RefSeq" id="WP_206567484.1">
    <property type="nucleotide sequence ID" value="NZ_JAFKCW010000001.1"/>
</dbReference>
<gene>
    <name evidence="2" type="ORF">J0A67_01405</name>
</gene>
<feature type="transmembrane region" description="Helical" evidence="1">
    <location>
        <begin position="99"/>
        <end position="118"/>
    </location>
</feature>
<reference evidence="2 3" key="1">
    <citation type="submission" date="2021-03" db="EMBL/GenBank/DDBJ databases">
        <title>novel species isolated from a fishpond in China.</title>
        <authorList>
            <person name="Lu H."/>
            <person name="Cai Z."/>
        </authorList>
    </citation>
    <scope>NUCLEOTIDE SEQUENCE [LARGE SCALE GENOMIC DNA]</scope>
    <source>
        <strain evidence="2 3">JCM 31546</strain>
    </source>
</reference>
<keyword evidence="1" id="KW-1133">Transmembrane helix</keyword>
<keyword evidence="3" id="KW-1185">Reference proteome</keyword>
<dbReference type="InterPro" id="IPR021218">
    <property type="entry name" value="DUF2784"/>
</dbReference>
<organism evidence="2 3">
    <name type="scientific">Algoriphagus aestuariicola</name>
    <dbReference type="NCBI Taxonomy" id="1852016"/>
    <lineage>
        <taxon>Bacteria</taxon>
        <taxon>Pseudomonadati</taxon>
        <taxon>Bacteroidota</taxon>
        <taxon>Cytophagia</taxon>
        <taxon>Cytophagales</taxon>
        <taxon>Cyclobacteriaceae</taxon>
        <taxon>Algoriphagus</taxon>
    </lineage>
</organism>
<accession>A0ABS3BK07</accession>
<feature type="transmembrane region" description="Helical" evidence="1">
    <location>
        <begin position="33"/>
        <end position="54"/>
    </location>
</feature>